<proteinExistence type="predicted"/>
<keyword evidence="4" id="KW-1185">Reference proteome</keyword>
<keyword evidence="1" id="KW-0175">Coiled coil</keyword>
<evidence type="ECO:0000313" key="3">
    <source>
        <dbReference type="EMBL" id="CAH1991807.1"/>
    </source>
</evidence>
<organism evidence="3 4">
    <name type="scientific">Acanthoscelides obtectus</name>
    <name type="common">Bean weevil</name>
    <name type="synonym">Bruchus obtectus</name>
    <dbReference type="NCBI Taxonomy" id="200917"/>
    <lineage>
        <taxon>Eukaryota</taxon>
        <taxon>Metazoa</taxon>
        <taxon>Ecdysozoa</taxon>
        <taxon>Arthropoda</taxon>
        <taxon>Hexapoda</taxon>
        <taxon>Insecta</taxon>
        <taxon>Pterygota</taxon>
        <taxon>Neoptera</taxon>
        <taxon>Endopterygota</taxon>
        <taxon>Coleoptera</taxon>
        <taxon>Polyphaga</taxon>
        <taxon>Cucujiformia</taxon>
        <taxon>Chrysomeloidea</taxon>
        <taxon>Chrysomelidae</taxon>
        <taxon>Bruchinae</taxon>
        <taxon>Bruchini</taxon>
        <taxon>Acanthoscelides</taxon>
    </lineage>
</organism>
<gene>
    <name evidence="3" type="ORF">ACAOBT_LOCUS20485</name>
</gene>
<reference evidence="3" key="1">
    <citation type="submission" date="2022-03" db="EMBL/GenBank/DDBJ databases">
        <authorList>
            <person name="Sayadi A."/>
        </authorList>
    </citation>
    <scope>NUCLEOTIDE SEQUENCE</scope>
</reference>
<dbReference type="OrthoDB" id="7699626at2759"/>
<feature type="coiled-coil region" evidence="1">
    <location>
        <begin position="90"/>
        <end position="117"/>
    </location>
</feature>
<evidence type="ECO:0000256" key="2">
    <source>
        <dbReference type="SAM" id="Phobius"/>
    </source>
</evidence>
<dbReference type="AlphaFoldDB" id="A0A9P0PMI0"/>
<evidence type="ECO:0000256" key="1">
    <source>
        <dbReference type="SAM" id="Coils"/>
    </source>
</evidence>
<keyword evidence="2" id="KW-0472">Membrane</keyword>
<dbReference type="Proteomes" id="UP001152888">
    <property type="component" value="Unassembled WGS sequence"/>
</dbReference>
<keyword evidence="2" id="KW-1133">Transmembrane helix</keyword>
<feature type="transmembrane region" description="Helical" evidence="2">
    <location>
        <begin position="16"/>
        <end position="37"/>
    </location>
</feature>
<sequence>GGELSREVFSLSFHEVLLTSALVVLYTSTTAVGFKYFAGVPKAGIMRILVCIFLLLFTATEIRTEDTESTKSNSTHTLATSASSLDENFRKALLKALTELENEDKTLQLDRDQVIEKAHASSVSIFANSDSSISSTTFSPLTTVKVTRKPKGNKTPQTTTEKKQYVLLQKSEQVGQKTVTSIESDNDIDNEQILTSASNSFAEQYSKSATNEKSVRINGNSIDNAVKSTRISSTTTTTTPIPTSTEESEAKVEDVQFFSAPLVAAFTVHQDALGLPKSIEPIYKIVTNRIEGKNQQKVADQNELLVKQQTQFLPQHVLQKGFQVQSQQNVIQSQQFGLQSRQKGTFGNEVQPQTSPQPQLIPQNNQVVSHNELQANQNRQQLSPQPQLIAQNNQVVSQNELQSNQNRQQLSPQPQLIAQNNQVVSQNELQSNQNRQLFRQQGELHSKINAQDLEIQRLNLNLKQQQHINQQQQQVLLSNQQRLNNKEAPFLPIVNPIQNQIGQQLPIREAELFRQKPSSASSVSLLPSLSFDPLIEAGKLPINGQILPIKGPTNFHAPIIHTPDFQQFRSLSNPAPQILSTFQPVNQLPVAQNFNQFGFGFPQPQGTRFFRQETGVGNFGVSQGGNFPVLQNIQPPPVQNEIFRPQPIPNRFFRSSAESTFQSPGTFFQPPQNQNGNRFFRSNLESSFSNNNYNRQQEHNFNLNNLLLNSGAFQGRTEDFNIVSKVLSLNHLGGRAKRHKVPHY</sequence>
<protein>
    <submittedName>
        <fullName evidence="3">Uncharacterized protein</fullName>
    </submittedName>
</protein>
<comment type="caution">
    <text evidence="3">The sequence shown here is derived from an EMBL/GenBank/DDBJ whole genome shotgun (WGS) entry which is preliminary data.</text>
</comment>
<feature type="non-terminal residue" evidence="3">
    <location>
        <position position="744"/>
    </location>
</feature>
<feature type="transmembrane region" description="Helical" evidence="2">
    <location>
        <begin position="44"/>
        <end position="62"/>
    </location>
</feature>
<evidence type="ECO:0000313" key="4">
    <source>
        <dbReference type="Proteomes" id="UP001152888"/>
    </source>
</evidence>
<name>A0A9P0PMI0_ACAOB</name>
<accession>A0A9P0PMI0</accession>
<dbReference type="EMBL" id="CAKOFQ010007124">
    <property type="protein sequence ID" value="CAH1991807.1"/>
    <property type="molecule type" value="Genomic_DNA"/>
</dbReference>
<keyword evidence="2" id="KW-0812">Transmembrane</keyword>